<evidence type="ECO:0000256" key="11">
    <source>
        <dbReference type="ARBA" id="ARBA00023187"/>
    </source>
</evidence>
<evidence type="ECO:0000259" key="15">
    <source>
        <dbReference type="SMART" id="SM00322"/>
    </source>
</evidence>
<keyword evidence="11" id="KW-0508">mRNA splicing</keyword>
<keyword evidence="10" id="KW-0694">RNA-binding</keyword>
<dbReference type="Gene3D" id="3.30.1370.10">
    <property type="entry name" value="K Homology domain, type 1"/>
    <property type="match status" value="1"/>
</dbReference>
<evidence type="ECO:0000256" key="4">
    <source>
        <dbReference type="ARBA" id="ARBA00022473"/>
    </source>
</evidence>
<evidence type="ECO:0000256" key="5">
    <source>
        <dbReference type="ARBA" id="ARBA00022490"/>
    </source>
</evidence>
<evidence type="ECO:0000256" key="8">
    <source>
        <dbReference type="ARBA" id="ARBA00022816"/>
    </source>
</evidence>
<feature type="domain" description="K Homology" evidence="15">
    <location>
        <begin position="79"/>
        <end position="173"/>
    </location>
</feature>
<keyword evidence="6" id="KW-0507">mRNA processing</keyword>
<evidence type="ECO:0000256" key="7">
    <source>
        <dbReference type="ARBA" id="ARBA00022782"/>
    </source>
</evidence>
<accession>A0A6G1R013</accession>
<keyword evidence="4" id="KW-0217">Developmental protein</keyword>
<evidence type="ECO:0000256" key="12">
    <source>
        <dbReference type="ARBA" id="ARBA00023242"/>
    </source>
</evidence>
<dbReference type="GO" id="GO:0051028">
    <property type="term" value="P:mRNA transport"/>
    <property type="evidence" value="ECO:0007669"/>
    <property type="project" value="UniProtKB-KW"/>
</dbReference>
<dbReference type="FunFam" id="3.30.1370.10:FF:000055">
    <property type="entry name" value="protein quaking isoform X1"/>
    <property type="match status" value="1"/>
</dbReference>
<dbReference type="PANTHER" id="PTHR11208:SF125">
    <property type="entry name" value="KH DOMAIN-CONTAINING RNA-BINDING PROTEIN QKI"/>
    <property type="match status" value="1"/>
</dbReference>
<dbReference type="GO" id="GO:0005634">
    <property type="term" value="C:nucleus"/>
    <property type="evidence" value="ECO:0007669"/>
    <property type="project" value="UniProtKB-SubCell"/>
</dbReference>
<gene>
    <name evidence="16" type="ORF">EXN66_Car001052</name>
</gene>
<dbReference type="EMBL" id="CM015712">
    <property type="protein sequence ID" value="KAF3707879.1"/>
    <property type="molecule type" value="Genomic_DNA"/>
</dbReference>
<evidence type="ECO:0000256" key="14">
    <source>
        <dbReference type="ARBA" id="ARBA00064982"/>
    </source>
</evidence>
<evidence type="ECO:0000313" key="16">
    <source>
        <dbReference type="EMBL" id="KAF3707879.1"/>
    </source>
</evidence>
<dbReference type="GO" id="GO:0006417">
    <property type="term" value="P:regulation of translation"/>
    <property type="evidence" value="ECO:0007669"/>
    <property type="project" value="UniProtKB-KW"/>
</dbReference>
<sequence>MVVEMEGKDKPRPSPDYLMQLMNDKKLMSSLPNFCGIFQHLERLLDEEISRVRKDMYNDTLNGSEKKNNELPEAVGPTVQLQEKLYVPVKDFPDFNFVGRILGPRGLTAKQLEAETGCKIMVRGKGSMRDRKKEEQNRGKPNWEHLNEELHVLITVEDAQNRAEIKLKRAVEEVNKLLVPAAEGEDSLKKMQLMELAILNGTYRDANIKPSSLAFSLAATTQTPRVLSGPAPVLAPPTALRTPAPTGPALMPLIRQIQAVLPNGTPALMQGAGPEAGLIYAAPYEYPYALAPASILEYPLDSGGVLGKPAPACSCDCSPTPHHHPHGQWSPAPTLLLRHAS</sequence>
<organism evidence="16 17">
    <name type="scientific">Channa argus</name>
    <name type="common">Northern snakehead</name>
    <name type="synonym">Ophicephalus argus</name>
    <dbReference type="NCBI Taxonomy" id="215402"/>
    <lineage>
        <taxon>Eukaryota</taxon>
        <taxon>Metazoa</taxon>
        <taxon>Chordata</taxon>
        <taxon>Craniata</taxon>
        <taxon>Vertebrata</taxon>
        <taxon>Euteleostomi</taxon>
        <taxon>Actinopterygii</taxon>
        <taxon>Neopterygii</taxon>
        <taxon>Teleostei</taxon>
        <taxon>Neoteleostei</taxon>
        <taxon>Acanthomorphata</taxon>
        <taxon>Anabantaria</taxon>
        <taxon>Anabantiformes</taxon>
        <taxon>Channoidei</taxon>
        <taxon>Channidae</taxon>
        <taxon>Channa</taxon>
    </lineage>
</organism>
<comment type="similarity">
    <text evidence="13">Belongs to the quaking family.</text>
</comment>
<dbReference type="InterPro" id="IPR032377">
    <property type="entry name" value="STAR_dimer"/>
</dbReference>
<dbReference type="FunFam" id="1.20.5.4010:FF:000001">
    <property type="entry name" value="protein quaking isoform X1"/>
    <property type="match status" value="1"/>
</dbReference>
<evidence type="ECO:0000256" key="3">
    <source>
        <dbReference type="ARBA" id="ARBA00022448"/>
    </source>
</evidence>
<dbReference type="Gene3D" id="1.20.5.4010">
    <property type="match status" value="1"/>
</dbReference>
<keyword evidence="12" id="KW-0539">Nucleus</keyword>
<dbReference type="GO" id="GO:0005737">
    <property type="term" value="C:cytoplasm"/>
    <property type="evidence" value="ECO:0007669"/>
    <property type="project" value="UniProtKB-SubCell"/>
</dbReference>
<dbReference type="GO" id="GO:0014866">
    <property type="term" value="P:skeletal myofibril assembly"/>
    <property type="evidence" value="ECO:0007669"/>
    <property type="project" value="UniProtKB-ARBA"/>
</dbReference>
<dbReference type="PANTHER" id="PTHR11208">
    <property type="entry name" value="RNA-BINDING PROTEIN RELATED"/>
    <property type="match status" value="1"/>
</dbReference>
<keyword evidence="7" id="KW-0221">Differentiation</keyword>
<dbReference type="SMART" id="SM00322">
    <property type="entry name" value="KH"/>
    <property type="match status" value="1"/>
</dbReference>
<reference evidence="16 17" key="1">
    <citation type="submission" date="2019-02" db="EMBL/GenBank/DDBJ databases">
        <title>Opniocepnalus argus genome.</title>
        <authorList>
            <person name="Zhou C."/>
            <person name="Xiao S."/>
        </authorList>
    </citation>
    <scope>NUCLEOTIDE SEQUENCE [LARGE SCALE GENOMIC DNA]</scope>
    <source>
        <strain evidence="16">OARG1902GOOAL</strain>
        <tissue evidence="16">Muscle</tissue>
    </source>
</reference>
<dbReference type="InterPro" id="IPR055256">
    <property type="entry name" value="KH_1_KHDC4/BBP-like"/>
</dbReference>
<name>A0A6G1R013_CHAAH</name>
<dbReference type="Proteomes" id="UP000503349">
    <property type="component" value="Chromosome 1"/>
</dbReference>
<evidence type="ECO:0000256" key="1">
    <source>
        <dbReference type="ARBA" id="ARBA00004123"/>
    </source>
</evidence>
<evidence type="ECO:0000256" key="13">
    <source>
        <dbReference type="ARBA" id="ARBA00037953"/>
    </source>
</evidence>
<dbReference type="GO" id="GO:0048024">
    <property type="term" value="P:regulation of mRNA splicing, via spliceosome"/>
    <property type="evidence" value="ECO:0007669"/>
    <property type="project" value="TreeGrafter"/>
</dbReference>
<protein>
    <submittedName>
        <fullName evidence="16">Protein quaking</fullName>
    </submittedName>
</protein>
<dbReference type="GO" id="GO:0003730">
    <property type="term" value="F:mRNA 3'-UTR binding"/>
    <property type="evidence" value="ECO:0007669"/>
    <property type="project" value="UniProtKB-ARBA"/>
</dbReference>
<reference evidence="17" key="2">
    <citation type="submission" date="2019-02" db="EMBL/GenBank/DDBJ databases">
        <title>Opniocepnalus argus Var Kimnra genome.</title>
        <authorList>
            <person name="Zhou C."/>
            <person name="Xiao S."/>
        </authorList>
    </citation>
    <scope>NUCLEOTIDE SEQUENCE [LARGE SCALE GENOMIC DNA]</scope>
</reference>
<proteinExistence type="inferred from homology"/>
<comment type="subcellular location">
    <subcellularLocation>
        <location evidence="2">Cytoplasm</location>
    </subcellularLocation>
    <subcellularLocation>
        <location evidence="1">Nucleus</location>
    </subcellularLocation>
</comment>
<dbReference type="GO" id="GO:0006397">
    <property type="term" value="P:mRNA processing"/>
    <property type="evidence" value="ECO:0007669"/>
    <property type="project" value="UniProtKB-KW"/>
</dbReference>
<evidence type="ECO:0000256" key="2">
    <source>
        <dbReference type="ARBA" id="ARBA00004496"/>
    </source>
</evidence>
<keyword evidence="3" id="KW-0813">Transport</keyword>
<dbReference type="GO" id="GO:0008380">
    <property type="term" value="P:RNA splicing"/>
    <property type="evidence" value="ECO:0007669"/>
    <property type="project" value="UniProtKB-KW"/>
</dbReference>
<keyword evidence="8" id="KW-0509">mRNA transport</keyword>
<keyword evidence="5" id="KW-0963">Cytoplasm</keyword>
<keyword evidence="9" id="KW-0810">Translation regulation</keyword>
<dbReference type="Pfam" id="PF16544">
    <property type="entry name" value="STAR_dimer"/>
    <property type="match status" value="1"/>
</dbReference>
<keyword evidence="17" id="KW-1185">Reference proteome</keyword>
<evidence type="ECO:0000256" key="6">
    <source>
        <dbReference type="ARBA" id="ARBA00022664"/>
    </source>
</evidence>
<evidence type="ECO:0000256" key="10">
    <source>
        <dbReference type="ARBA" id="ARBA00022884"/>
    </source>
</evidence>
<dbReference type="Pfam" id="PF22675">
    <property type="entry name" value="KH-I_KHDC4-BBP"/>
    <property type="match status" value="1"/>
</dbReference>
<evidence type="ECO:0000313" key="17">
    <source>
        <dbReference type="Proteomes" id="UP000503349"/>
    </source>
</evidence>
<dbReference type="AlphaFoldDB" id="A0A6G1R013"/>
<dbReference type="CDD" id="cd22465">
    <property type="entry name" value="KH-I_Hqk"/>
    <property type="match status" value="1"/>
</dbReference>
<dbReference type="InterPro" id="IPR004087">
    <property type="entry name" value="KH_dom"/>
</dbReference>
<dbReference type="InterPro" id="IPR045071">
    <property type="entry name" value="BBP-like"/>
</dbReference>
<dbReference type="SUPFAM" id="SSF54791">
    <property type="entry name" value="Eukaryotic type KH-domain (KH-domain type I)"/>
    <property type="match status" value="1"/>
</dbReference>
<comment type="subunit">
    <text evidence="14">Homodimer; does not require RNA to homodimerize.</text>
</comment>
<evidence type="ECO:0000256" key="9">
    <source>
        <dbReference type="ARBA" id="ARBA00022845"/>
    </source>
</evidence>
<dbReference type="InterPro" id="IPR036612">
    <property type="entry name" value="KH_dom_type_1_sf"/>
</dbReference>